<protein>
    <submittedName>
        <fullName evidence="2">Uncharacterized protein</fullName>
    </submittedName>
</protein>
<proteinExistence type="predicted"/>
<feature type="compositionally biased region" description="Low complexity" evidence="1">
    <location>
        <begin position="96"/>
        <end position="109"/>
    </location>
</feature>
<gene>
    <name evidence="2" type="ORF">OAUR00152_LOCUS41179</name>
</gene>
<organism evidence="2">
    <name type="scientific">Odontella aurita</name>
    <dbReference type="NCBI Taxonomy" id="265563"/>
    <lineage>
        <taxon>Eukaryota</taxon>
        <taxon>Sar</taxon>
        <taxon>Stramenopiles</taxon>
        <taxon>Ochrophyta</taxon>
        <taxon>Bacillariophyta</taxon>
        <taxon>Mediophyceae</taxon>
        <taxon>Biddulphiophycidae</taxon>
        <taxon>Eupodiscales</taxon>
        <taxon>Odontellaceae</taxon>
        <taxon>Odontella</taxon>
    </lineage>
</organism>
<feature type="compositionally biased region" description="Pro residues" evidence="1">
    <location>
        <begin position="81"/>
        <end position="95"/>
    </location>
</feature>
<reference evidence="2" key="1">
    <citation type="submission" date="2021-01" db="EMBL/GenBank/DDBJ databases">
        <authorList>
            <person name="Corre E."/>
            <person name="Pelletier E."/>
            <person name="Niang G."/>
            <person name="Scheremetjew M."/>
            <person name="Finn R."/>
            <person name="Kale V."/>
            <person name="Holt S."/>
            <person name="Cochrane G."/>
            <person name="Meng A."/>
            <person name="Brown T."/>
            <person name="Cohen L."/>
        </authorList>
    </citation>
    <scope>NUCLEOTIDE SEQUENCE</scope>
    <source>
        <strain evidence="2">Isolate 1302-5</strain>
    </source>
</reference>
<accession>A0A7S4K9V4</accession>
<feature type="compositionally biased region" description="Polar residues" evidence="1">
    <location>
        <begin position="124"/>
        <end position="133"/>
    </location>
</feature>
<feature type="region of interest" description="Disordered" evidence="1">
    <location>
        <begin position="1"/>
        <end position="25"/>
    </location>
</feature>
<sequence>MAGGGFTAGAPSPPPPPPPGTPGRYAARFAAHSIARYNKGLVIDGGLAPLMIPKVSSSPRVDLRGTVRLTVHAATTGRSGGPPPSHAPSSPPHTSPSPSRSLQPRRSLSTVGQGSTGGPIGCNAASSSPPRTP</sequence>
<dbReference type="AlphaFoldDB" id="A0A7S4K9V4"/>
<name>A0A7S4K9V4_9STRA</name>
<feature type="region of interest" description="Disordered" evidence="1">
    <location>
        <begin position="71"/>
        <end position="133"/>
    </location>
</feature>
<evidence type="ECO:0000256" key="1">
    <source>
        <dbReference type="SAM" id="MobiDB-lite"/>
    </source>
</evidence>
<dbReference type="EMBL" id="HBKQ01060334">
    <property type="protein sequence ID" value="CAE2287408.1"/>
    <property type="molecule type" value="Transcribed_RNA"/>
</dbReference>
<feature type="compositionally biased region" description="Pro residues" evidence="1">
    <location>
        <begin position="11"/>
        <end position="21"/>
    </location>
</feature>
<evidence type="ECO:0000313" key="2">
    <source>
        <dbReference type="EMBL" id="CAE2287408.1"/>
    </source>
</evidence>